<dbReference type="FunFam" id="3.40.50.300:FF:001091">
    <property type="entry name" value="Probable disease resistance protein At1g61300"/>
    <property type="match status" value="1"/>
</dbReference>
<dbReference type="AlphaFoldDB" id="B9RV03"/>
<comment type="similarity">
    <text evidence="1">Belongs to the disease resistance NB-LRR family.</text>
</comment>
<organism evidence="9 10">
    <name type="scientific">Ricinus communis</name>
    <name type="common">Castor bean</name>
    <dbReference type="NCBI Taxonomy" id="3988"/>
    <lineage>
        <taxon>Eukaryota</taxon>
        <taxon>Viridiplantae</taxon>
        <taxon>Streptophyta</taxon>
        <taxon>Embryophyta</taxon>
        <taxon>Tracheophyta</taxon>
        <taxon>Spermatophyta</taxon>
        <taxon>Magnoliopsida</taxon>
        <taxon>eudicotyledons</taxon>
        <taxon>Gunneridae</taxon>
        <taxon>Pentapetalae</taxon>
        <taxon>rosids</taxon>
        <taxon>fabids</taxon>
        <taxon>Malpighiales</taxon>
        <taxon>Euphorbiaceae</taxon>
        <taxon>Acalyphoideae</taxon>
        <taxon>Acalypheae</taxon>
        <taxon>Ricinus</taxon>
    </lineage>
</organism>
<dbReference type="eggNOG" id="KOG4658">
    <property type="taxonomic scope" value="Eukaryota"/>
</dbReference>
<dbReference type="PANTHER" id="PTHR33463">
    <property type="entry name" value="NB-ARC DOMAIN-CONTAINING PROTEIN-RELATED"/>
    <property type="match status" value="1"/>
</dbReference>
<dbReference type="EC" id="3.1.3.16" evidence="9"/>
<evidence type="ECO:0000256" key="2">
    <source>
        <dbReference type="ARBA" id="ARBA00022614"/>
    </source>
</evidence>
<dbReference type="PRINTS" id="PR00364">
    <property type="entry name" value="DISEASERSIST"/>
</dbReference>
<evidence type="ECO:0000313" key="10">
    <source>
        <dbReference type="Proteomes" id="UP000008311"/>
    </source>
</evidence>
<evidence type="ECO:0000256" key="4">
    <source>
        <dbReference type="ARBA" id="ARBA00022741"/>
    </source>
</evidence>
<keyword evidence="10" id="KW-1185">Reference proteome</keyword>
<evidence type="ECO:0000259" key="7">
    <source>
        <dbReference type="Pfam" id="PF00931"/>
    </source>
</evidence>
<dbReference type="Pfam" id="PF00931">
    <property type="entry name" value="NB-ARC"/>
    <property type="match status" value="1"/>
</dbReference>
<sequence>MGSVLSISISISPIDLVGWWKLLTGRANRVEGRPSEPTVGLDTMLHKVWNCLMKEDVGIVGLYGMGGIGKTTVLTQINNKFLNRSHGFDVIWITVSKDLRLEKIQEEIGEKLGFSDDQKWKKRILDEKAIDIYNVLRKKKFLLLLDDIWERVNLIRLGIPRPDGKNRSKVVFTTRSEMVCSQMDAHKKIKVETLAWTEAWKLFQDKVGEDNLNIHPDIPHLAQAVARECDGLPIALITIARAMACKKTPQEWNHALEVLRKSASELQGMSEEVFALLKFSYDSLPNKRLQSCFLYCALFPEDFKIDKDDLIDYWNCDVIWNHHDGGSTPSSEGSNSRSTLLLAHLLKDETYCARNEGYEIIGTLVRACLLEEEGKYVKVHDVIRDMALWIASNCAEEKEQFLVQAGVQLSKAPKIEKWEGVNRVSLMANSFYDLPEKPVCANLLTLFLCHNPDLRMITSEFFQFMDALTVLDLSKTGIMELPLGISKLVSLQYLNLSDTSLTQLSVELSRLKKLKYLNLERNGRLKMIPGQVLSNLSALQVLRMLRCGSHLYEKAKDNLLADGKLQIEELQSLENLNELSITINFSSILQSFFNMDRFLNCTRALLLMCFDAPRSVDISFLANMKNLGILEILANSSLEVLDVGILTQGTSQVPSVISSKKCFDSLQRVVVYNCRKLRELTWLSLAPNLAILRVKYNENMEEIFSVRILIEFAIRGSINLKPLAKLEFLELGKLPRLESVHPNALSFPFLKKIKVFKCPKLKKLPLNSSSVKGSEVVIEAEAKWWEDVEWEDDATKAAFLPHFTHYTTRQRM</sequence>
<dbReference type="Gene3D" id="1.10.8.430">
    <property type="entry name" value="Helical domain of apoptotic protease-activating factors"/>
    <property type="match status" value="1"/>
</dbReference>
<dbReference type="Gene3D" id="3.80.10.10">
    <property type="entry name" value="Ribonuclease Inhibitor"/>
    <property type="match status" value="1"/>
</dbReference>
<dbReference type="InterPro" id="IPR050905">
    <property type="entry name" value="Plant_NBS-LRR"/>
</dbReference>
<keyword evidence="9" id="KW-0378">Hydrolase</keyword>
<dbReference type="InterPro" id="IPR027417">
    <property type="entry name" value="P-loop_NTPase"/>
</dbReference>
<feature type="domain" description="NB-ARC" evidence="7">
    <location>
        <begin position="42"/>
        <end position="212"/>
    </location>
</feature>
<dbReference type="InterPro" id="IPR055414">
    <property type="entry name" value="LRR_R13L4/SHOC2-like"/>
</dbReference>
<dbReference type="FunFam" id="1.10.8.430:FF:000003">
    <property type="entry name" value="Probable disease resistance protein At5g66910"/>
    <property type="match status" value="1"/>
</dbReference>
<dbReference type="InterPro" id="IPR036388">
    <property type="entry name" value="WH-like_DNA-bd_sf"/>
</dbReference>
<proteinExistence type="inferred from homology"/>
<dbReference type="Gene3D" id="1.10.10.10">
    <property type="entry name" value="Winged helix-like DNA-binding domain superfamily/Winged helix DNA-binding domain"/>
    <property type="match status" value="1"/>
</dbReference>
<evidence type="ECO:0000256" key="5">
    <source>
        <dbReference type="ARBA" id="ARBA00022821"/>
    </source>
</evidence>
<protein>
    <submittedName>
        <fullName evidence="9">Disease resistance protein RFL1, putative</fullName>
        <ecNumber evidence="9">3.1.3.16</ecNumber>
    </submittedName>
</protein>
<dbReference type="GO" id="GO:0043531">
    <property type="term" value="F:ADP binding"/>
    <property type="evidence" value="ECO:0007669"/>
    <property type="project" value="InterPro"/>
</dbReference>
<keyword evidence="4" id="KW-0547">Nucleotide-binding</keyword>
<dbReference type="InterPro" id="IPR042197">
    <property type="entry name" value="Apaf_helical"/>
</dbReference>
<dbReference type="PANTHER" id="PTHR33463:SF220">
    <property type="entry name" value="NB-ARC DOMAIN-CONTAINING PROTEIN"/>
    <property type="match status" value="1"/>
</dbReference>
<evidence type="ECO:0000256" key="1">
    <source>
        <dbReference type="ARBA" id="ARBA00008894"/>
    </source>
</evidence>
<keyword evidence="6" id="KW-0067">ATP-binding</keyword>
<dbReference type="SUPFAM" id="SSF52540">
    <property type="entry name" value="P-loop containing nucleoside triphosphate hydrolases"/>
    <property type="match status" value="1"/>
</dbReference>
<dbReference type="EMBL" id="EQ973818">
    <property type="protein sequence ID" value="EEF44736.1"/>
    <property type="molecule type" value="Genomic_DNA"/>
</dbReference>
<dbReference type="GO" id="GO:0004722">
    <property type="term" value="F:protein serine/threonine phosphatase activity"/>
    <property type="evidence" value="ECO:0007669"/>
    <property type="project" value="UniProtKB-EC"/>
</dbReference>
<dbReference type="GO" id="GO:0006952">
    <property type="term" value="P:defense response"/>
    <property type="evidence" value="ECO:0007669"/>
    <property type="project" value="UniProtKB-KW"/>
</dbReference>
<dbReference type="STRING" id="3988.B9RV03"/>
<dbReference type="GO" id="GO:0005524">
    <property type="term" value="F:ATP binding"/>
    <property type="evidence" value="ECO:0007669"/>
    <property type="project" value="UniProtKB-KW"/>
</dbReference>
<dbReference type="Gene3D" id="3.40.50.300">
    <property type="entry name" value="P-loop containing nucleotide triphosphate hydrolases"/>
    <property type="match status" value="1"/>
</dbReference>
<keyword evidence="5" id="KW-0611">Plant defense</keyword>
<dbReference type="InterPro" id="IPR032675">
    <property type="entry name" value="LRR_dom_sf"/>
</dbReference>
<reference evidence="10" key="1">
    <citation type="journal article" date="2010" name="Nat. Biotechnol.">
        <title>Draft genome sequence of the oilseed species Ricinus communis.</title>
        <authorList>
            <person name="Chan A.P."/>
            <person name="Crabtree J."/>
            <person name="Zhao Q."/>
            <person name="Lorenzi H."/>
            <person name="Orvis J."/>
            <person name="Puiu D."/>
            <person name="Melake-Berhan A."/>
            <person name="Jones K.M."/>
            <person name="Redman J."/>
            <person name="Chen G."/>
            <person name="Cahoon E.B."/>
            <person name="Gedil M."/>
            <person name="Stanke M."/>
            <person name="Haas B.J."/>
            <person name="Wortman J.R."/>
            <person name="Fraser-Liggett C.M."/>
            <person name="Ravel J."/>
            <person name="Rabinowicz P.D."/>
        </authorList>
    </citation>
    <scope>NUCLEOTIDE SEQUENCE [LARGE SCALE GENOMIC DNA]</scope>
    <source>
        <strain evidence="10">cv. Hale</strain>
    </source>
</reference>
<dbReference type="InterPro" id="IPR002182">
    <property type="entry name" value="NB-ARC"/>
</dbReference>
<evidence type="ECO:0000259" key="8">
    <source>
        <dbReference type="Pfam" id="PF23598"/>
    </source>
</evidence>
<keyword evidence="3" id="KW-0677">Repeat</keyword>
<name>B9RV03_RICCO</name>
<dbReference type="FunCoup" id="B9RV03">
    <property type="interactions" value="1061"/>
</dbReference>
<gene>
    <name evidence="9" type="ORF">RCOM_0897880</name>
</gene>
<dbReference type="Pfam" id="PF23598">
    <property type="entry name" value="LRR_14"/>
    <property type="match status" value="1"/>
</dbReference>
<dbReference type="Proteomes" id="UP000008311">
    <property type="component" value="Unassembled WGS sequence"/>
</dbReference>
<dbReference type="SUPFAM" id="SSF52058">
    <property type="entry name" value="L domain-like"/>
    <property type="match status" value="1"/>
</dbReference>
<keyword evidence="2" id="KW-0433">Leucine-rich repeat</keyword>
<dbReference type="FunFam" id="1.10.10.10:FF:000322">
    <property type="entry name" value="Probable disease resistance protein At1g63360"/>
    <property type="match status" value="1"/>
</dbReference>
<evidence type="ECO:0000256" key="3">
    <source>
        <dbReference type="ARBA" id="ARBA00022737"/>
    </source>
</evidence>
<evidence type="ECO:0000256" key="6">
    <source>
        <dbReference type="ARBA" id="ARBA00022840"/>
    </source>
</evidence>
<accession>B9RV03</accession>
<evidence type="ECO:0000313" key="9">
    <source>
        <dbReference type="EMBL" id="EEF44736.1"/>
    </source>
</evidence>
<feature type="domain" description="Disease resistance R13L4/SHOC-2-like LRR" evidence="8">
    <location>
        <begin position="468"/>
        <end position="748"/>
    </location>
</feature>
<dbReference type="InParanoid" id="B9RV03"/>